<feature type="transmembrane region" description="Helical" evidence="1">
    <location>
        <begin position="95"/>
        <end position="115"/>
    </location>
</feature>
<dbReference type="InterPro" id="IPR013833">
    <property type="entry name" value="Cyt_c_oxidase_su3_a-hlx"/>
</dbReference>
<dbReference type="SUPFAM" id="SSF81452">
    <property type="entry name" value="Cytochrome c oxidase subunit III-like"/>
    <property type="match status" value="1"/>
</dbReference>
<evidence type="ECO:0000313" key="3">
    <source>
        <dbReference type="Proteomes" id="UP001403385"/>
    </source>
</evidence>
<dbReference type="GO" id="GO:0016020">
    <property type="term" value="C:membrane"/>
    <property type="evidence" value="ECO:0007669"/>
    <property type="project" value="InterPro"/>
</dbReference>
<comment type="caution">
    <text evidence="2">The sequence shown here is derived from an EMBL/GenBank/DDBJ whole genome shotgun (WGS) entry which is preliminary data.</text>
</comment>
<keyword evidence="1" id="KW-0472">Membrane</keyword>
<dbReference type="GO" id="GO:0022904">
    <property type="term" value="P:respiratory electron transport chain"/>
    <property type="evidence" value="ECO:0007669"/>
    <property type="project" value="InterPro"/>
</dbReference>
<feature type="transmembrane region" description="Helical" evidence="1">
    <location>
        <begin position="58"/>
        <end position="83"/>
    </location>
</feature>
<evidence type="ECO:0000256" key="1">
    <source>
        <dbReference type="SAM" id="Phobius"/>
    </source>
</evidence>
<keyword evidence="1" id="KW-0812">Transmembrane</keyword>
<feature type="transmembrane region" description="Helical" evidence="1">
    <location>
        <begin position="25"/>
        <end position="46"/>
    </location>
</feature>
<feature type="transmembrane region" description="Helical" evidence="1">
    <location>
        <begin position="127"/>
        <end position="151"/>
    </location>
</feature>
<gene>
    <name evidence="2" type="ORF">AAG747_12255</name>
</gene>
<dbReference type="RefSeq" id="WP_346821465.1">
    <property type="nucleotide sequence ID" value="NZ_JBDKWZ010000006.1"/>
</dbReference>
<reference evidence="2 3" key="1">
    <citation type="submission" date="2024-04" db="EMBL/GenBank/DDBJ databases">
        <title>Novel genus in family Flammeovirgaceae.</title>
        <authorList>
            <person name="Nguyen T.H."/>
            <person name="Vuong T.Q."/>
            <person name="Le H."/>
            <person name="Kim S.-G."/>
        </authorList>
    </citation>
    <scope>NUCLEOTIDE SEQUENCE [LARGE SCALE GENOMIC DNA]</scope>
    <source>
        <strain evidence="2 3">JCM 23209</strain>
    </source>
</reference>
<sequence length="192" mass="22194">MMDSTIEAIKEKINYRKKVRNSRKWILGIYMAINLIIFAFSTFFIWKNDVHVLSEESPLPVSILLIGITLLAGVICMHTSIYYAKRNEILLLKTLLSIHLALITIYLLGFAWSYYTLLHIQSPGINYLFTTLAWFALNIIGGLTFSSVLLFQTHQYQIHSKNLDSILLAGAFYDFLLGLWGYLLIFMLFVIW</sequence>
<dbReference type="InterPro" id="IPR035973">
    <property type="entry name" value="Cyt_c_oxidase_su3-like_sf"/>
</dbReference>
<organism evidence="2 3">
    <name type="scientific">Rapidithrix thailandica</name>
    <dbReference type="NCBI Taxonomy" id="413964"/>
    <lineage>
        <taxon>Bacteria</taxon>
        <taxon>Pseudomonadati</taxon>
        <taxon>Bacteroidota</taxon>
        <taxon>Cytophagia</taxon>
        <taxon>Cytophagales</taxon>
        <taxon>Flammeovirgaceae</taxon>
        <taxon>Rapidithrix</taxon>
    </lineage>
</organism>
<dbReference type="Gene3D" id="1.20.120.80">
    <property type="entry name" value="Cytochrome c oxidase, subunit III, four-helix bundle"/>
    <property type="match status" value="1"/>
</dbReference>
<dbReference type="EMBL" id="JBDKWZ010000006">
    <property type="protein sequence ID" value="MEN7548688.1"/>
    <property type="molecule type" value="Genomic_DNA"/>
</dbReference>
<keyword evidence="1" id="KW-1133">Transmembrane helix</keyword>
<dbReference type="Proteomes" id="UP001403385">
    <property type="component" value="Unassembled WGS sequence"/>
</dbReference>
<proteinExistence type="predicted"/>
<dbReference type="GO" id="GO:0004129">
    <property type="term" value="F:cytochrome-c oxidase activity"/>
    <property type="evidence" value="ECO:0007669"/>
    <property type="project" value="InterPro"/>
</dbReference>
<name>A0AAW9SBH6_9BACT</name>
<keyword evidence="3" id="KW-1185">Reference proteome</keyword>
<dbReference type="AlphaFoldDB" id="A0AAW9SBH6"/>
<feature type="transmembrane region" description="Helical" evidence="1">
    <location>
        <begin position="172"/>
        <end position="191"/>
    </location>
</feature>
<accession>A0AAW9SBH6</accession>
<evidence type="ECO:0000313" key="2">
    <source>
        <dbReference type="EMBL" id="MEN7548688.1"/>
    </source>
</evidence>
<protein>
    <submittedName>
        <fullName evidence="2">Uncharacterized protein</fullName>
    </submittedName>
</protein>